<gene>
    <name evidence="1" type="ORF">CFH80_05965</name>
</gene>
<dbReference type="EMBL" id="DLUG01000160">
    <property type="protein sequence ID" value="DAB36218.1"/>
    <property type="molecule type" value="Genomic_DNA"/>
</dbReference>
<dbReference type="AlphaFoldDB" id="A0A2D3W737"/>
<evidence type="ECO:0000313" key="2">
    <source>
        <dbReference type="Proteomes" id="UP000231638"/>
    </source>
</evidence>
<accession>A0A2D3W737</accession>
<protein>
    <submittedName>
        <fullName evidence="1">Uncharacterized protein</fullName>
    </submittedName>
</protein>
<reference evidence="1 2" key="1">
    <citation type="journal article" date="2017" name="Front. Microbiol.">
        <title>Comparative Genomic Analysis of the Class Epsilonproteobacteria and Proposed Reclassification to Epsilonbacteraeota (phyl. nov.).</title>
        <authorList>
            <person name="Waite D.W."/>
            <person name="Vanwonterghem I."/>
            <person name="Rinke C."/>
            <person name="Parks D.H."/>
            <person name="Zhang Y."/>
            <person name="Takai K."/>
            <person name="Sievert S.M."/>
            <person name="Simon J."/>
            <person name="Campbell B.J."/>
            <person name="Hanson T.E."/>
            <person name="Woyke T."/>
            <person name="Klotz M.G."/>
            <person name="Hugenholtz P."/>
        </authorList>
    </citation>
    <scope>NUCLEOTIDE SEQUENCE [LARGE SCALE GENOMIC DNA]</scope>
    <source>
        <strain evidence="1">UBA11420</strain>
    </source>
</reference>
<proteinExistence type="predicted"/>
<organism evidence="1 2">
    <name type="scientific">Sulfurospirillum cavolei</name>
    <dbReference type="NCBI Taxonomy" id="366522"/>
    <lineage>
        <taxon>Bacteria</taxon>
        <taxon>Pseudomonadati</taxon>
        <taxon>Campylobacterota</taxon>
        <taxon>Epsilonproteobacteria</taxon>
        <taxon>Campylobacterales</taxon>
        <taxon>Sulfurospirillaceae</taxon>
        <taxon>Sulfurospirillum</taxon>
    </lineage>
</organism>
<comment type="caution">
    <text evidence="1">The sequence shown here is derived from an EMBL/GenBank/DDBJ whole genome shotgun (WGS) entry which is preliminary data.</text>
</comment>
<evidence type="ECO:0000313" key="1">
    <source>
        <dbReference type="EMBL" id="DAB36218.1"/>
    </source>
</evidence>
<name>A0A2D3W737_9BACT</name>
<dbReference type="Proteomes" id="UP000231638">
    <property type="component" value="Unassembled WGS sequence"/>
</dbReference>
<feature type="non-terminal residue" evidence="1">
    <location>
        <position position="1"/>
    </location>
</feature>
<sequence>VDITLPHILKLISQMNLNEIEEVKKTIVKKELYFKKFQKDDLGDLMGDFQKENYSDDFFKDLEDGLRKSSIYDAH</sequence>